<feature type="compositionally biased region" description="Basic and acidic residues" evidence="9">
    <location>
        <begin position="495"/>
        <end position="504"/>
    </location>
</feature>
<feature type="domain" description="ABC transmembrane type-1" evidence="12">
    <location>
        <begin position="158"/>
        <end position="440"/>
    </location>
</feature>
<dbReference type="FunFam" id="3.40.50.300:FF:001750">
    <property type="entry name" value="ATP-binding cassette transporter"/>
    <property type="match status" value="1"/>
</dbReference>
<name>A0A9P6WFV7_9ASCO</name>
<evidence type="ECO:0000256" key="5">
    <source>
        <dbReference type="ARBA" id="ARBA00022741"/>
    </source>
</evidence>
<dbReference type="Gene3D" id="1.20.1560.10">
    <property type="entry name" value="ABC transporter type 1, transmembrane domain"/>
    <property type="match status" value="2"/>
</dbReference>
<feature type="transmembrane region" description="Helical" evidence="10">
    <location>
        <begin position="870"/>
        <end position="895"/>
    </location>
</feature>
<feature type="transmembrane region" description="Helical" evidence="10">
    <location>
        <begin position="270"/>
        <end position="294"/>
    </location>
</feature>
<dbReference type="PROSITE" id="PS50893">
    <property type="entry name" value="ABC_TRANSPORTER_2"/>
    <property type="match status" value="1"/>
</dbReference>
<keyword evidence="5" id="KW-0547">Nucleotide-binding</keyword>
<evidence type="ECO:0000256" key="9">
    <source>
        <dbReference type="SAM" id="MobiDB-lite"/>
    </source>
</evidence>
<comment type="caution">
    <text evidence="13">The sequence shown here is derived from an EMBL/GenBank/DDBJ whole genome shotgun (WGS) entry which is preliminary data.</text>
</comment>
<evidence type="ECO:0000259" key="12">
    <source>
        <dbReference type="PROSITE" id="PS50929"/>
    </source>
</evidence>
<feature type="non-terminal residue" evidence="13">
    <location>
        <position position="1115"/>
    </location>
</feature>
<feature type="transmembrane region" description="Helical" evidence="10">
    <location>
        <begin position="382"/>
        <end position="404"/>
    </location>
</feature>
<keyword evidence="6" id="KW-0067">ATP-binding</keyword>
<dbReference type="PANTHER" id="PTHR24223">
    <property type="entry name" value="ATP-BINDING CASSETTE SUB-FAMILY C"/>
    <property type="match status" value="1"/>
</dbReference>
<evidence type="ECO:0008006" key="15">
    <source>
        <dbReference type="Google" id="ProtNLM"/>
    </source>
</evidence>
<gene>
    <name evidence="13" type="ORF">C6P40_004122</name>
</gene>
<keyword evidence="14" id="KW-1185">Reference proteome</keyword>
<evidence type="ECO:0000313" key="14">
    <source>
        <dbReference type="Proteomes" id="UP000697127"/>
    </source>
</evidence>
<dbReference type="GO" id="GO:0008559">
    <property type="term" value="F:ABC-type xenobiotic transporter activity"/>
    <property type="evidence" value="ECO:0007669"/>
    <property type="project" value="TreeGrafter"/>
</dbReference>
<feature type="transmembrane region" description="Helical" evidence="10">
    <location>
        <begin position="1088"/>
        <end position="1106"/>
    </location>
</feature>
<dbReference type="InterPro" id="IPR036640">
    <property type="entry name" value="ABC1_TM_sf"/>
</dbReference>
<evidence type="ECO:0000256" key="4">
    <source>
        <dbReference type="ARBA" id="ARBA00022692"/>
    </source>
</evidence>
<feature type="domain" description="ABC transmembrane type-1" evidence="12">
    <location>
        <begin position="834"/>
        <end position="1111"/>
    </location>
</feature>
<protein>
    <recommendedName>
        <fullName evidence="15">Oligomycin resistance ATP-dependent permease YOR1</fullName>
    </recommendedName>
</protein>
<feature type="region of interest" description="Disordered" evidence="9">
    <location>
        <begin position="492"/>
        <end position="512"/>
    </location>
</feature>
<dbReference type="CDD" id="cd03250">
    <property type="entry name" value="ABCC_MRP_domain1"/>
    <property type="match status" value="1"/>
</dbReference>
<dbReference type="SUPFAM" id="SSF52540">
    <property type="entry name" value="P-loop containing nucleoside triphosphate hydrolases"/>
    <property type="match status" value="1"/>
</dbReference>
<keyword evidence="8 10" id="KW-0472">Membrane</keyword>
<evidence type="ECO:0000256" key="1">
    <source>
        <dbReference type="ARBA" id="ARBA00004141"/>
    </source>
</evidence>
<feature type="transmembrane region" description="Helical" evidence="10">
    <location>
        <begin position="830"/>
        <end position="850"/>
    </location>
</feature>
<dbReference type="CDD" id="cd18597">
    <property type="entry name" value="ABC_6TM_YOR1_D1_like"/>
    <property type="match status" value="1"/>
</dbReference>
<feature type="domain" description="ABC transporter" evidence="11">
    <location>
        <begin position="517"/>
        <end position="741"/>
    </location>
</feature>
<dbReference type="InterPro" id="IPR027417">
    <property type="entry name" value="P-loop_NTPase"/>
</dbReference>
<dbReference type="InterPro" id="IPR011527">
    <property type="entry name" value="ABC1_TM_dom"/>
</dbReference>
<comment type="similarity">
    <text evidence="2">Belongs to the ABC transporter superfamily. ABCC family. Conjugate transporter (TC 3.A.1.208) subfamily.</text>
</comment>
<dbReference type="PANTHER" id="PTHR24223:SF456">
    <property type="entry name" value="MULTIDRUG RESISTANCE-ASSOCIATED PROTEIN LETHAL(2)03659"/>
    <property type="match status" value="1"/>
</dbReference>
<evidence type="ECO:0000259" key="11">
    <source>
        <dbReference type="PROSITE" id="PS50893"/>
    </source>
</evidence>
<dbReference type="SUPFAM" id="SSF90123">
    <property type="entry name" value="ABC transporter transmembrane region"/>
    <property type="match status" value="2"/>
</dbReference>
<accession>A0A9P6WFV7</accession>
<keyword evidence="4 10" id="KW-0812">Transmembrane</keyword>
<feature type="transmembrane region" description="Helical" evidence="10">
    <location>
        <begin position="300"/>
        <end position="318"/>
    </location>
</feature>
<keyword evidence="3" id="KW-0813">Transport</keyword>
<dbReference type="InterPro" id="IPR017871">
    <property type="entry name" value="ABC_transporter-like_CS"/>
</dbReference>
<dbReference type="Pfam" id="PF00005">
    <property type="entry name" value="ABC_tran"/>
    <property type="match status" value="1"/>
</dbReference>
<dbReference type="CDD" id="cd18606">
    <property type="entry name" value="ABC_6TM_YOR1_D2_like"/>
    <property type="match status" value="1"/>
</dbReference>
<feature type="transmembrane region" description="Helical" evidence="10">
    <location>
        <begin position="973"/>
        <end position="990"/>
    </location>
</feature>
<comment type="subcellular location">
    <subcellularLocation>
        <location evidence="1">Membrane</location>
        <topology evidence="1">Multi-pass membrane protein</topology>
    </subcellularLocation>
</comment>
<evidence type="ECO:0000313" key="13">
    <source>
        <dbReference type="EMBL" id="KAG0686430.1"/>
    </source>
</evidence>
<proteinExistence type="inferred from homology"/>
<evidence type="ECO:0000256" key="2">
    <source>
        <dbReference type="ARBA" id="ARBA00009726"/>
    </source>
</evidence>
<keyword evidence="7 10" id="KW-1133">Transmembrane helix</keyword>
<dbReference type="Proteomes" id="UP000697127">
    <property type="component" value="Unassembled WGS sequence"/>
</dbReference>
<evidence type="ECO:0000256" key="3">
    <source>
        <dbReference type="ARBA" id="ARBA00022448"/>
    </source>
</evidence>
<dbReference type="Gene3D" id="3.40.50.300">
    <property type="entry name" value="P-loop containing nucleotide triphosphate hydrolases"/>
    <property type="match status" value="1"/>
</dbReference>
<feature type="transmembrane region" description="Helical" evidence="10">
    <location>
        <begin position="1060"/>
        <end position="1082"/>
    </location>
</feature>
<reference evidence="13" key="1">
    <citation type="submission" date="2020-11" db="EMBL/GenBank/DDBJ databases">
        <title>Kefir isolates.</title>
        <authorList>
            <person name="Marcisauskas S."/>
            <person name="Kim Y."/>
            <person name="Blasche S."/>
        </authorList>
    </citation>
    <scope>NUCLEOTIDE SEQUENCE</scope>
    <source>
        <strain evidence="13">Olga-1</strain>
    </source>
</reference>
<dbReference type="GO" id="GO:0005886">
    <property type="term" value="C:plasma membrane"/>
    <property type="evidence" value="ECO:0007669"/>
    <property type="project" value="TreeGrafter"/>
</dbReference>
<dbReference type="GO" id="GO:0005524">
    <property type="term" value="F:ATP binding"/>
    <property type="evidence" value="ECO:0007669"/>
    <property type="project" value="UniProtKB-KW"/>
</dbReference>
<evidence type="ECO:0000256" key="10">
    <source>
        <dbReference type="SAM" id="Phobius"/>
    </source>
</evidence>
<dbReference type="GO" id="GO:0016887">
    <property type="term" value="F:ATP hydrolysis activity"/>
    <property type="evidence" value="ECO:0007669"/>
    <property type="project" value="InterPro"/>
</dbReference>
<sequence length="1115" mass="126271">MNKSPKSDSALEDQSDVTLVRQRRMLSFFMSKKVPDVPSNEERKPYGEYHSNPISRLMFWWLNPLLNVGYKRTITSNDLFYLDERQTTDHIYLIFKNHFDNEVKKAIHKFLANESKKEGKSYDPSINYKDDDIEDFVIPVYVIPLCLYKTFMLDYNSGIFYKIISDSANATTPLLQKKLVEFVEAKVLGYESYVGKGVGYAVGCCLLIFVSSICINHSFYHLQITGAKSRSVLTRLLLDKALSVDAKGNHLFQASKIQSMISTDLNRVDLAIGFFPFLVTSFIPVAICIGLLIWNIGPSALVGIGIFIVIVLFLGSCMRKLMIIRKSASVFTDRRVNLMKELLKNYKMIKFYSWENSYSERIQNARFSEMKHLLTLQTLRNILTAFAFSMPFLSSMATFCTAFALSSGRNAADIFSSLSLFEIIAIQFIIVPMSLAVTADMVVSIKKMSKYLSCDDSNPEEFFVEKISDDKLAFKIEDGDFEWDTFDDLDDDNKDSDKNSEPLNKDSSSTQNLNSLLSNSDDFKNKDNMEKTSFAGLHNINLQIKKGEFIVVTGSIGSGKSSLLDAMAGLMKRTHGKVSTDGSMLLCGYPWVQNATIRENIIFGLPYDEKKYHQVVSSCSLYGDFDQFPGGDMTEVGERGITLSGGQKARINLARAVYADKDIILLDDVLSAVDSKVGKHIIDDCIMGVLKDKTRVLATHQLGLIDSADRMIFMNGDGSIDVGTIAELKLRNQKLVNLLQFQIENKDDENDNQIGEVVDDDSKEKEEEDVLIEQKVQLQLTQTKEKNEIDDQPQNNDVVKIIGDEERAVNALNLSVYLDYCRLAFGKFKLAAPIVFVAFAIITTFCNYFTNTWLSFWIEQKFDGRSTSFYMGLYIMFSFIYTFSLAFFFYLICFFTNSAARSLNFQASQKILHVPMSFMDISPIGRVLNRFTKDTDVLDNEIVEQLRQFINPLCSVCGTIILCIIYIPWFAIAVPLIVICYMVIANYYQASAREIKRLEAVKRSLVYSHFNEVLSGKDTISAYHIKEFVKDKLSKLIDNQNEAYFLTIVNQRWLGANLSIVAFSIVFIISMLCVFSVFSISAASTGLLLTYVINLTGIMTMMMRALTQVENEFNS</sequence>
<dbReference type="Pfam" id="PF00664">
    <property type="entry name" value="ABC_membrane"/>
    <property type="match status" value="2"/>
</dbReference>
<dbReference type="InterPro" id="IPR003439">
    <property type="entry name" value="ABC_transporter-like_ATP-bd"/>
</dbReference>
<dbReference type="InterPro" id="IPR003593">
    <property type="entry name" value="AAA+_ATPase"/>
</dbReference>
<dbReference type="PROSITE" id="PS50929">
    <property type="entry name" value="ABC_TM1F"/>
    <property type="match status" value="2"/>
</dbReference>
<dbReference type="AlphaFoldDB" id="A0A9P6WFV7"/>
<feature type="transmembrane region" description="Helical" evidence="10">
    <location>
        <begin position="424"/>
        <end position="443"/>
    </location>
</feature>
<dbReference type="FunFam" id="1.20.1560.10:FF:000010">
    <property type="entry name" value="Multidrug resistance-associated ABC transporter"/>
    <property type="match status" value="1"/>
</dbReference>
<organism evidence="13 14">
    <name type="scientific">Pichia californica</name>
    <dbReference type="NCBI Taxonomy" id="460514"/>
    <lineage>
        <taxon>Eukaryota</taxon>
        <taxon>Fungi</taxon>
        <taxon>Dikarya</taxon>
        <taxon>Ascomycota</taxon>
        <taxon>Saccharomycotina</taxon>
        <taxon>Pichiomycetes</taxon>
        <taxon>Pichiales</taxon>
        <taxon>Pichiaceae</taxon>
        <taxon>Pichia</taxon>
    </lineage>
</organism>
<dbReference type="EMBL" id="PUHW01000516">
    <property type="protein sequence ID" value="KAG0686430.1"/>
    <property type="molecule type" value="Genomic_DNA"/>
</dbReference>
<feature type="transmembrane region" description="Helical" evidence="10">
    <location>
        <begin position="198"/>
        <end position="220"/>
    </location>
</feature>
<evidence type="ECO:0000256" key="8">
    <source>
        <dbReference type="ARBA" id="ARBA00023136"/>
    </source>
</evidence>
<dbReference type="PROSITE" id="PS00211">
    <property type="entry name" value="ABC_TRANSPORTER_1"/>
    <property type="match status" value="1"/>
</dbReference>
<dbReference type="SMART" id="SM00382">
    <property type="entry name" value="AAA"/>
    <property type="match status" value="1"/>
</dbReference>
<evidence type="ECO:0000256" key="6">
    <source>
        <dbReference type="ARBA" id="ARBA00022840"/>
    </source>
</evidence>
<evidence type="ECO:0000256" key="7">
    <source>
        <dbReference type="ARBA" id="ARBA00022989"/>
    </source>
</evidence>
<dbReference type="InterPro" id="IPR050173">
    <property type="entry name" value="ABC_transporter_C-like"/>
</dbReference>